<keyword evidence="1" id="KW-0479">Metal-binding</keyword>
<evidence type="ECO:0000259" key="5">
    <source>
        <dbReference type="PROSITE" id="PS50199"/>
    </source>
</evidence>
<keyword evidence="4" id="KW-0472">Membrane</keyword>
<dbReference type="EMBL" id="CBFJ010000087">
    <property type="protein sequence ID" value="CDC45500.1"/>
    <property type="molecule type" value="Genomic_DNA"/>
</dbReference>
<proteinExistence type="predicted"/>
<evidence type="ECO:0000313" key="6">
    <source>
        <dbReference type="EMBL" id="CDC45500.1"/>
    </source>
</evidence>
<gene>
    <name evidence="6" type="ORF">BN788_01740</name>
</gene>
<dbReference type="PROSITE" id="PS50199">
    <property type="entry name" value="ZF_RANBP2_2"/>
    <property type="match status" value="1"/>
</dbReference>
<keyword evidence="4" id="KW-0812">Transmembrane</keyword>
<dbReference type="AlphaFoldDB" id="R6RCE9"/>
<feature type="transmembrane region" description="Helical" evidence="4">
    <location>
        <begin position="12"/>
        <end position="31"/>
    </location>
</feature>
<evidence type="ECO:0000256" key="3">
    <source>
        <dbReference type="ARBA" id="ARBA00022833"/>
    </source>
</evidence>
<keyword evidence="3" id="KW-0862">Zinc</keyword>
<dbReference type="InterPro" id="IPR001876">
    <property type="entry name" value="Znf_RanBP2"/>
</dbReference>
<feature type="domain" description="RanBP2-type" evidence="5">
    <location>
        <begin position="112"/>
        <end position="139"/>
    </location>
</feature>
<evidence type="ECO:0000256" key="4">
    <source>
        <dbReference type="SAM" id="Phobius"/>
    </source>
</evidence>
<organism evidence="6 7">
    <name type="scientific">[Eubacterium] siraeum CAG:80</name>
    <dbReference type="NCBI Taxonomy" id="1263080"/>
    <lineage>
        <taxon>Bacteria</taxon>
        <taxon>Bacillati</taxon>
        <taxon>Bacillota</taxon>
        <taxon>Clostridia</taxon>
        <taxon>Eubacteriales</taxon>
        <taxon>Oscillospiraceae</taxon>
        <taxon>Oscillospiraceae incertae sedis</taxon>
    </lineage>
</organism>
<reference evidence="6" key="1">
    <citation type="submission" date="2012-11" db="EMBL/GenBank/DDBJ databases">
        <title>Dependencies among metagenomic species, viruses, plasmids and units of genetic variation.</title>
        <authorList>
            <person name="Nielsen H.B."/>
            <person name="Almeida M."/>
            <person name="Juncker A.S."/>
            <person name="Rasmussen S."/>
            <person name="Li J."/>
            <person name="Sunagawa S."/>
            <person name="Plichta D."/>
            <person name="Gautier L."/>
            <person name="Le Chatelier E."/>
            <person name="Peletier E."/>
            <person name="Bonde I."/>
            <person name="Nielsen T."/>
            <person name="Manichanh C."/>
            <person name="Arumugam M."/>
            <person name="Batto J."/>
            <person name="Santos M.B.Q.D."/>
            <person name="Blom N."/>
            <person name="Borruel N."/>
            <person name="Burgdorf K.S."/>
            <person name="Boumezbeur F."/>
            <person name="Casellas F."/>
            <person name="Dore J."/>
            <person name="Guarner F."/>
            <person name="Hansen T."/>
            <person name="Hildebrand F."/>
            <person name="Kaas R.S."/>
            <person name="Kennedy S."/>
            <person name="Kristiansen K."/>
            <person name="Kultima J.R."/>
            <person name="Leonard P."/>
            <person name="Levenez F."/>
            <person name="Lund O."/>
            <person name="Moumen B."/>
            <person name="Le Paslier D."/>
            <person name="Pons N."/>
            <person name="Pedersen O."/>
            <person name="Prifti E."/>
            <person name="Qin J."/>
            <person name="Raes J."/>
            <person name="Tap J."/>
            <person name="Tims S."/>
            <person name="Ussery D.W."/>
            <person name="Yamada T."/>
            <person name="MetaHit consortium"/>
            <person name="Renault P."/>
            <person name="Sicheritz-Ponten T."/>
            <person name="Bork P."/>
            <person name="Wang J."/>
            <person name="Brunak S."/>
            <person name="Ehrlich S.D."/>
        </authorList>
    </citation>
    <scope>NUCLEOTIDE SEQUENCE [LARGE SCALE GENOMIC DNA]</scope>
</reference>
<accession>R6RCE9</accession>
<dbReference type="Proteomes" id="UP000018142">
    <property type="component" value="Unassembled WGS sequence"/>
</dbReference>
<comment type="caution">
    <text evidence="6">The sequence shown here is derived from an EMBL/GenBank/DDBJ whole genome shotgun (WGS) entry which is preliminary data.</text>
</comment>
<evidence type="ECO:0000256" key="2">
    <source>
        <dbReference type="ARBA" id="ARBA00022771"/>
    </source>
</evidence>
<protein>
    <recommendedName>
        <fullName evidence="5">RanBP2-type domain-containing protein</fullName>
    </recommendedName>
</protein>
<feature type="transmembrane region" description="Helical" evidence="4">
    <location>
        <begin position="51"/>
        <end position="76"/>
    </location>
</feature>
<dbReference type="GO" id="GO:0008270">
    <property type="term" value="F:zinc ion binding"/>
    <property type="evidence" value="ECO:0007669"/>
    <property type="project" value="UniProtKB-KW"/>
</dbReference>
<evidence type="ECO:0000313" key="7">
    <source>
        <dbReference type="Proteomes" id="UP000018142"/>
    </source>
</evidence>
<sequence length="139" mass="15061">MKKGKTFKIGSIIVWSAISLIDLIAGLVKASDAISGYYSMYSGYSDKAVQAWFEVFAPYAGALALFAMLFIIQFGIADIILQLEIRNASANSLPAGNRPLRVPDTAKTGTQQLGTWYCVQCGKPNSQANEFCIGCGKHR</sequence>
<evidence type="ECO:0000256" key="1">
    <source>
        <dbReference type="ARBA" id="ARBA00022723"/>
    </source>
</evidence>
<keyword evidence="2" id="KW-0863">Zinc-finger</keyword>
<keyword evidence="4" id="KW-1133">Transmembrane helix</keyword>
<dbReference type="PROSITE" id="PS01358">
    <property type="entry name" value="ZF_RANBP2_1"/>
    <property type="match status" value="1"/>
</dbReference>
<name>R6RCE9_9FIRM</name>